<dbReference type="EMBL" id="SJPZ01000002">
    <property type="protein sequence ID" value="TWU63001.1"/>
    <property type="molecule type" value="Genomic_DNA"/>
</dbReference>
<feature type="signal peptide" evidence="2">
    <location>
        <begin position="1"/>
        <end position="24"/>
    </location>
</feature>
<reference evidence="3 4" key="1">
    <citation type="submission" date="2019-02" db="EMBL/GenBank/DDBJ databases">
        <title>Deep-cultivation of Planctomycetes and their phenomic and genomic characterization uncovers novel biology.</title>
        <authorList>
            <person name="Wiegand S."/>
            <person name="Jogler M."/>
            <person name="Boedeker C."/>
            <person name="Pinto D."/>
            <person name="Vollmers J."/>
            <person name="Rivas-Marin E."/>
            <person name="Kohn T."/>
            <person name="Peeters S.H."/>
            <person name="Heuer A."/>
            <person name="Rast P."/>
            <person name="Oberbeckmann S."/>
            <person name="Bunk B."/>
            <person name="Jeske O."/>
            <person name="Meyerdierks A."/>
            <person name="Storesund J.E."/>
            <person name="Kallscheuer N."/>
            <person name="Luecker S."/>
            <person name="Lage O.M."/>
            <person name="Pohl T."/>
            <person name="Merkel B.J."/>
            <person name="Hornburger P."/>
            <person name="Mueller R.-W."/>
            <person name="Bruemmer F."/>
            <person name="Labrenz M."/>
            <person name="Spormann A.M."/>
            <person name="Op Den Camp H."/>
            <person name="Overmann J."/>
            <person name="Amann R."/>
            <person name="Jetten M.S.M."/>
            <person name="Mascher T."/>
            <person name="Medema M.H."/>
            <person name="Devos D.P."/>
            <person name="Kaster A.-K."/>
            <person name="Ovreas L."/>
            <person name="Rohde M."/>
            <person name="Galperin M.Y."/>
            <person name="Jogler C."/>
        </authorList>
    </citation>
    <scope>NUCLEOTIDE SEQUENCE [LARGE SCALE GENOMIC DNA]</scope>
    <source>
        <strain evidence="3 4">V7</strain>
    </source>
</reference>
<dbReference type="AlphaFoldDB" id="A0A5C6FS81"/>
<dbReference type="InterPro" id="IPR011990">
    <property type="entry name" value="TPR-like_helical_dom_sf"/>
</dbReference>
<dbReference type="PROSITE" id="PS51257">
    <property type="entry name" value="PROKAR_LIPOPROTEIN"/>
    <property type="match status" value="1"/>
</dbReference>
<dbReference type="Gene3D" id="1.25.40.10">
    <property type="entry name" value="Tetratricopeptide repeat domain"/>
    <property type="match status" value="1"/>
</dbReference>
<comment type="caution">
    <text evidence="3">The sequence shown here is derived from an EMBL/GenBank/DDBJ whole genome shotgun (WGS) entry which is preliminary data.</text>
</comment>
<sequence length="256" mass="27358" precursor="true">MTRHFQWFYAAAALLACCLTTAPAQGQLSVLNTIYGQGVHAYNSHQYDQAYQLFSQAITHGYQDPRAYYFRGFAADAMGRQYEAEADWQAGAELEARGKVNGDIGRSLSRIQGSARLKLEEIRREARVQQLMLGQARSNQRMNEIQAASPAPATPPPAPPVADAPATPPADQVDPFADDPVADATVESKDVLEGTLDEDPFKTDGNAAAAQPADAPADDNPFGGSDDSNPFGDTGGDDNPFGDMGGDDNPFGDSPF</sequence>
<evidence type="ECO:0000313" key="3">
    <source>
        <dbReference type="EMBL" id="TWU63001.1"/>
    </source>
</evidence>
<organism evidence="3 4">
    <name type="scientific">Crateriforma conspicua</name>
    <dbReference type="NCBI Taxonomy" id="2527996"/>
    <lineage>
        <taxon>Bacteria</taxon>
        <taxon>Pseudomonadati</taxon>
        <taxon>Planctomycetota</taxon>
        <taxon>Planctomycetia</taxon>
        <taxon>Planctomycetales</taxon>
        <taxon>Planctomycetaceae</taxon>
        <taxon>Crateriforma</taxon>
    </lineage>
</organism>
<evidence type="ECO:0000313" key="4">
    <source>
        <dbReference type="Proteomes" id="UP000316476"/>
    </source>
</evidence>
<dbReference type="SUPFAM" id="SSF48452">
    <property type="entry name" value="TPR-like"/>
    <property type="match status" value="1"/>
</dbReference>
<evidence type="ECO:0000256" key="2">
    <source>
        <dbReference type="SAM" id="SignalP"/>
    </source>
</evidence>
<evidence type="ECO:0008006" key="5">
    <source>
        <dbReference type="Google" id="ProtNLM"/>
    </source>
</evidence>
<keyword evidence="2" id="KW-0732">Signal</keyword>
<accession>A0A5C6FS81</accession>
<feature type="compositionally biased region" description="Pro residues" evidence="1">
    <location>
        <begin position="152"/>
        <end position="168"/>
    </location>
</feature>
<gene>
    <name evidence="3" type="ORF">V7x_47380</name>
</gene>
<feature type="region of interest" description="Disordered" evidence="1">
    <location>
        <begin position="136"/>
        <end position="256"/>
    </location>
</feature>
<dbReference type="Proteomes" id="UP000316476">
    <property type="component" value="Unassembled WGS sequence"/>
</dbReference>
<dbReference type="RefSeq" id="WP_197138224.1">
    <property type="nucleotide sequence ID" value="NZ_SJPZ01000002.1"/>
</dbReference>
<name>A0A5C6FS81_9PLAN</name>
<evidence type="ECO:0000256" key="1">
    <source>
        <dbReference type="SAM" id="MobiDB-lite"/>
    </source>
</evidence>
<feature type="compositionally biased region" description="Low complexity" evidence="1">
    <location>
        <begin position="206"/>
        <end position="221"/>
    </location>
</feature>
<feature type="chain" id="PRO_5022869376" description="Tetratricopeptide repeat protein" evidence="2">
    <location>
        <begin position="25"/>
        <end position="256"/>
    </location>
</feature>
<proteinExistence type="predicted"/>
<protein>
    <recommendedName>
        <fullName evidence="5">Tetratricopeptide repeat protein</fullName>
    </recommendedName>
</protein>